<gene>
    <name evidence="3" type="ORF">QBC35DRAFT_450672</name>
</gene>
<evidence type="ECO:0000256" key="2">
    <source>
        <dbReference type="SAM" id="Phobius"/>
    </source>
</evidence>
<evidence type="ECO:0000313" key="3">
    <source>
        <dbReference type="EMBL" id="KAK4189055.1"/>
    </source>
</evidence>
<keyword evidence="2" id="KW-1133">Transmembrane helix</keyword>
<dbReference type="EMBL" id="MU864380">
    <property type="protein sequence ID" value="KAK4189055.1"/>
    <property type="molecule type" value="Genomic_DNA"/>
</dbReference>
<sequence length="877" mass="92254">MSTIASVSSVSVSSTVSETSTATESSTTSEPSIPEISETSIVSEGSEASTTFESLTSSETSSETTTVVAPSSIPVHSSSSTYSRSSTSAAGSSAPLSASEPSSFTSSVSPSSSIPVSISALTSTSVSGTTLSEKSFISATTSVVSIVGLSETLSSSAESEALTEYSFSFSAASISAEPSISQPIVTFISINSATSDRPTPQTAVSQDTLYSLSSTWTASESASSFVVVRFSSILSESETTPPLSAESSRSLSAISGISVSQNTVSIHSTGTSGLVESTPVSGFTISGTKARESSAGTSAVSSLSRSSFLLTSVSGTTFTSGGPSSPTSEPTNSDKPPHVAQTAETSIGTATSGPGGSTASPSPTPKASDPLTSVTWPYWKLTESLTGNFAPLVVARGLMLMTGAFYNQALTHDPVRKLTGGGISGSALAGPHIGASHIGLVTAQVGTIFVAGGTFIDTNYCNDPANPNSINPCPPKVSGNPWVLDIIITTLVIQAGVVAYTMSKWFQKPGRLSADPTTIAGVAAVMGHPEIERQFAAFSGEMSKWELQLALQGQQFKLGTFETDTGVTKYGIMPVPLTEQKKGGVFGGIKESFQHLQDRISFFFGDWKLNRLVLDVAFGLLLLTLLGLTLAAIAHVDRPQTVFLATATGSGVGMKIFFAFLGVIISSNWGRLFEDTQTFTPYFPLRDGEARPNPTILLNRHTSPICAFIPLLRNRHLAAASVAFTGLISEFLIITLAGLPYRPGQLRTEFLFCGVASAVILSVMLAQLVLVVIWRRSLPHLPRRPDTIAAVMTYVAGTSMARDFYGLEEMSTKERNRAICEMRKVYAYGWRQEPEGGIRWIVDEVPDAEKKSFLESSRVGLSGIDTSYHGYYRPNVI</sequence>
<dbReference type="PANTHER" id="PTHR37544:SF3">
    <property type="entry name" value="SPRAY"/>
    <property type="match status" value="1"/>
</dbReference>
<keyword evidence="2" id="KW-0472">Membrane</keyword>
<dbReference type="Pfam" id="PF11915">
    <property type="entry name" value="DUF3433"/>
    <property type="match status" value="1"/>
</dbReference>
<reference evidence="3" key="2">
    <citation type="submission" date="2023-05" db="EMBL/GenBank/DDBJ databases">
        <authorList>
            <consortium name="Lawrence Berkeley National Laboratory"/>
            <person name="Steindorff A."/>
            <person name="Hensen N."/>
            <person name="Bonometti L."/>
            <person name="Westerberg I."/>
            <person name="Brannstrom I.O."/>
            <person name="Guillou S."/>
            <person name="Cros-Aarteil S."/>
            <person name="Calhoun S."/>
            <person name="Haridas S."/>
            <person name="Kuo A."/>
            <person name="Mondo S."/>
            <person name="Pangilinan J."/>
            <person name="Riley R."/>
            <person name="Labutti K."/>
            <person name="Andreopoulos B."/>
            <person name="Lipzen A."/>
            <person name="Chen C."/>
            <person name="Yanf M."/>
            <person name="Daum C."/>
            <person name="Ng V."/>
            <person name="Clum A."/>
            <person name="Ohm R."/>
            <person name="Martin F."/>
            <person name="Silar P."/>
            <person name="Natvig D."/>
            <person name="Lalanne C."/>
            <person name="Gautier V."/>
            <person name="Ament-Velasquez S.L."/>
            <person name="Kruys A."/>
            <person name="Hutchinson M.I."/>
            <person name="Powell A.J."/>
            <person name="Barry K."/>
            <person name="Miller A.N."/>
            <person name="Grigoriev I.V."/>
            <person name="Debuchy R."/>
            <person name="Gladieux P."/>
            <person name="Thoren M.H."/>
            <person name="Johannesson H."/>
        </authorList>
    </citation>
    <scope>NUCLEOTIDE SEQUENCE</scope>
    <source>
        <strain evidence="3">PSN309</strain>
    </source>
</reference>
<dbReference type="PANTHER" id="PTHR37544">
    <property type="entry name" value="SPRAY-RELATED"/>
    <property type="match status" value="1"/>
</dbReference>
<proteinExistence type="predicted"/>
<comment type="caution">
    <text evidence="3">The sequence shown here is derived from an EMBL/GenBank/DDBJ whole genome shotgun (WGS) entry which is preliminary data.</text>
</comment>
<feature type="transmembrane region" description="Helical" evidence="2">
    <location>
        <begin position="612"/>
        <end position="636"/>
    </location>
</feature>
<name>A0AAN7AKQ9_9PEZI</name>
<feature type="transmembrane region" description="Helical" evidence="2">
    <location>
        <begin position="717"/>
        <end position="737"/>
    </location>
</feature>
<feature type="compositionally biased region" description="Low complexity" evidence="1">
    <location>
        <begin position="348"/>
        <end position="361"/>
    </location>
</feature>
<evidence type="ECO:0000256" key="1">
    <source>
        <dbReference type="SAM" id="MobiDB-lite"/>
    </source>
</evidence>
<feature type="transmembrane region" description="Helical" evidence="2">
    <location>
        <begin position="749"/>
        <end position="774"/>
    </location>
</feature>
<keyword evidence="2" id="KW-0812">Transmembrane</keyword>
<reference evidence="3" key="1">
    <citation type="journal article" date="2023" name="Mol. Phylogenet. Evol.">
        <title>Genome-scale phylogeny and comparative genomics of the fungal order Sordariales.</title>
        <authorList>
            <person name="Hensen N."/>
            <person name="Bonometti L."/>
            <person name="Westerberg I."/>
            <person name="Brannstrom I.O."/>
            <person name="Guillou S."/>
            <person name="Cros-Aarteil S."/>
            <person name="Calhoun S."/>
            <person name="Haridas S."/>
            <person name="Kuo A."/>
            <person name="Mondo S."/>
            <person name="Pangilinan J."/>
            <person name="Riley R."/>
            <person name="LaButti K."/>
            <person name="Andreopoulos B."/>
            <person name="Lipzen A."/>
            <person name="Chen C."/>
            <person name="Yan M."/>
            <person name="Daum C."/>
            <person name="Ng V."/>
            <person name="Clum A."/>
            <person name="Steindorff A."/>
            <person name="Ohm R.A."/>
            <person name="Martin F."/>
            <person name="Silar P."/>
            <person name="Natvig D.O."/>
            <person name="Lalanne C."/>
            <person name="Gautier V."/>
            <person name="Ament-Velasquez S.L."/>
            <person name="Kruys A."/>
            <person name="Hutchinson M.I."/>
            <person name="Powell A.J."/>
            <person name="Barry K."/>
            <person name="Miller A.N."/>
            <person name="Grigoriev I.V."/>
            <person name="Debuchy R."/>
            <person name="Gladieux P."/>
            <person name="Hiltunen Thoren M."/>
            <person name="Johannesson H."/>
        </authorList>
    </citation>
    <scope>NUCLEOTIDE SEQUENCE</scope>
    <source>
        <strain evidence="3">PSN309</strain>
    </source>
</reference>
<evidence type="ECO:0000313" key="4">
    <source>
        <dbReference type="Proteomes" id="UP001302126"/>
    </source>
</evidence>
<feature type="transmembrane region" description="Helical" evidence="2">
    <location>
        <begin position="642"/>
        <end position="665"/>
    </location>
</feature>
<feature type="region of interest" description="Disordered" evidence="1">
    <location>
        <begin position="317"/>
        <end position="370"/>
    </location>
</feature>
<dbReference type="InterPro" id="IPR021840">
    <property type="entry name" value="DUF3433"/>
</dbReference>
<feature type="region of interest" description="Disordered" evidence="1">
    <location>
        <begin position="1"/>
        <end position="114"/>
    </location>
</feature>
<organism evidence="3 4">
    <name type="scientific">Podospora australis</name>
    <dbReference type="NCBI Taxonomy" id="1536484"/>
    <lineage>
        <taxon>Eukaryota</taxon>
        <taxon>Fungi</taxon>
        <taxon>Dikarya</taxon>
        <taxon>Ascomycota</taxon>
        <taxon>Pezizomycotina</taxon>
        <taxon>Sordariomycetes</taxon>
        <taxon>Sordariomycetidae</taxon>
        <taxon>Sordariales</taxon>
        <taxon>Podosporaceae</taxon>
        <taxon>Podospora</taxon>
    </lineage>
</organism>
<feature type="compositionally biased region" description="Low complexity" evidence="1">
    <location>
        <begin position="317"/>
        <end position="333"/>
    </location>
</feature>
<protein>
    <submittedName>
        <fullName evidence="3">Uncharacterized protein</fullName>
    </submittedName>
</protein>
<accession>A0AAN7AKQ9</accession>
<dbReference type="Proteomes" id="UP001302126">
    <property type="component" value="Unassembled WGS sequence"/>
</dbReference>
<dbReference type="AlphaFoldDB" id="A0AAN7AKQ9"/>
<keyword evidence="4" id="KW-1185">Reference proteome</keyword>